<reference evidence="1 2" key="1">
    <citation type="journal article" date="2017" name="Plant Biotechnol. J.">
        <title>A comprehensive draft genome sequence for lupin (Lupinus angustifolius), an emerging health food: insights into plant-microbe interactions and legume evolution.</title>
        <authorList>
            <person name="Hane J.K."/>
            <person name="Ming Y."/>
            <person name="Kamphuis L.G."/>
            <person name="Nelson M.N."/>
            <person name="Garg G."/>
            <person name="Atkins C.A."/>
            <person name="Bayer P.E."/>
            <person name="Bravo A."/>
            <person name="Bringans S."/>
            <person name="Cannon S."/>
            <person name="Edwards D."/>
            <person name="Foley R."/>
            <person name="Gao L.L."/>
            <person name="Harrison M.J."/>
            <person name="Huang W."/>
            <person name="Hurgobin B."/>
            <person name="Li S."/>
            <person name="Liu C.W."/>
            <person name="McGrath A."/>
            <person name="Morahan G."/>
            <person name="Murray J."/>
            <person name="Weller J."/>
            <person name="Jian J."/>
            <person name="Singh K.B."/>
        </authorList>
    </citation>
    <scope>NUCLEOTIDE SEQUENCE [LARGE SCALE GENOMIC DNA]</scope>
    <source>
        <strain evidence="2">cv. Tanjil</strain>
        <tissue evidence="1">Whole plant</tissue>
    </source>
</reference>
<sequence>MVCSNVDASNLQAALCHPRRGDNNGSFISFNTKKLTRKQRTLICLIDILWPNFYSFNNETVLRMTTLYLHNTHLYFFIF</sequence>
<evidence type="ECO:0000313" key="1">
    <source>
        <dbReference type="EMBL" id="OIW07183.1"/>
    </source>
</evidence>
<proteinExistence type="predicted"/>
<dbReference type="AlphaFoldDB" id="A0A1J7H2T1"/>
<dbReference type="Gramene" id="OIW07183">
    <property type="protein sequence ID" value="OIW07183"/>
    <property type="gene ID" value="TanjilG_10156"/>
</dbReference>
<evidence type="ECO:0000313" key="2">
    <source>
        <dbReference type="Proteomes" id="UP000188354"/>
    </source>
</evidence>
<protein>
    <submittedName>
        <fullName evidence="1">Uncharacterized protein</fullName>
    </submittedName>
</protein>
<dbReference type="EMBL" id="CM007368">
    <property type="protein sequence ID" value="OIW07183.1"/>
    <property type="molecule type" value="Genomic_DNA"/>
</dbReference>
<organism evidence="1 2">
    <name type="scientific">Lupinus angustifolius</name>
    <name type="common">Narrow-leaved blue lupine</name>
    <dbReference type="NCBI Taxonomy" id="3871"/>
    <lineage>
        <taxon>Eukaryota</taxon>
        <taxon>Viridiplantae</taxon>
        <taxon>Streptophyta</taxon>
        <taxon>Embryophyta</taxon>
        <taxon>Tracheophyta</taxon>
        <taxon>Spermatophyta</taxon>
        <taxon>Magnoliopsida</taxon>
        <taxon>eudicotyledons</taxon>
        <taxon>Gunneridae</taxon>
        <taxon>Pentapetalae</taxon>
        <taxon>rosids</taxon>
        <taxon>fabids</taxon>
        <taxon>Fabales</taxon>
        <taxon>Fabaceae</taxon>
        <taxon>Papilionoideae</taxon>
        <taxon>50 kb inversion clade</taxon>
        <taxon>genistoids sensu lato</taxon>
        <taxon>core genistoids</taxon>
        <taxon>Genisteae</taxon>
        <taxon>Lupinus</taxon>
    </lineage>
</organism>
<name>A0A1J7H2T1_LUPAN</name>
<gene>
    <name evidence="1" type="ORF">TanjilG_10156</name>
</gene>
<accession>A0A1J7H2T1</accession>
<dbReference type="Proteomes" id="UP000188354">
    <property type="component" value="Chromosome LG08"/>
</dbReference>
<keyword evidence="2" id="KW-1185">Reference proteome</keyword>